<proteinExistence type="predicted"/>
<evidence type="ECO:0000313" key="2">
    <source>
        <dbReference type="Proteomes" id="UP000253891"/>
    </source>
</evidence>
<evidence type="ECO:0000313" key="1">
    <source>
        <dbReference type="EMBL" id="GAO99232.1"/>
    </source>
</evidence>
<gene>
    <name evidence="1" type="ORF">FFIC_090560</name>
</gene>
<reference evidence="1 2" key="1">
    <citation type="journal article" date="2015" name="BMC Genomics">
        <title>Comparative genomics of Fructobacillus spp. and Leuconostoc spp. reveals niche-specific evolution of Fructobacillus spp.</title>
        <authorList>
            <person name="Endo A."/>
            <person name="Tanizawa Y."/>
            <person name="Tanaka N."/>
            <person name="Maeno S."/>
            <person name="Kumar H."/>
            <person name="Shiwa Y."/>
            <person name="Okada S."/>
            <person name="Yoshikawa H."/>
            <person name="Dicks L."/>
            <person name="Nakagawa J."/>
            <person name="Arita M."/>
        </authorList>
    </citation>
    <scope>NUCLEOTIDE SEQUENCE [LARGE SCALE GENOMIC DNA]</scope>
    <source>
        <strain evidence="1 2">JCM 12225</strain>
    </source>
</reference>
<sequence>MLKIKRKHCIIGFLVLAMLAFIAVNYNKSLSGFASDVTVRVRSGINDKRKSIQTQINTVRAQNARDNFDND</sequence>
<protein>
    <submittedName>
        <fullName evidence="1">Glycosyltransferase</fullName>
    </submittedName>
</protein>
<name>A0A0K8MFG6_9LACO</name>
<keyword evidence="1" id="KW-0808">Transferase</keyword>
<dbReference type="EMBL" id="DF967986">
    <property type="protein sequence ID" value="GAO99232.1"/>
    <property type="molecule type" value="Genomic_DNA"/>
</dbReference>
<keyword evidence="2" id="KW-1185">Reference proteome</keyword>
<organism evidence="1 2">
    <name type="scientific">Fructobacillus ficulneus</name>
    <dbReference type="NCBI Taxonomy" id="157463"/>
    <lineage>
        <taxon>Bacteria</taxon>
        <taxon>Bacillati</taxon>
        <taxon>Bacillota</taxon>
        <taxon>Bacilli</taxon>
        <taxon>Lactobacillales</taxon>
        <taxon>Lactobacillaceae</taxon>
        <taxon>Fructobacillus</taxon>
    </lineage>
</organism>
<dbReference type="RefSeq" id="WP_061992657.1">
    <property type="nucleotide sequence ID" value="NZ_DF967986.1"/>
</dbReference>
<dbReference type="AlphaFoldDB" id="A0A0K8MFG6"/>
<dbReference type="GO" id="GO:0016740">
    <property type="term" value="F:transferase activity"/>
    <property type="evidence" value="ECO:0007669"/>
    <property type="project" value="UniProtKB-KW"/>
</dbReference>
<dbReference type="Proteomes" id="UP000253891">
    <property type="component" value="Unassembled WGS sequence"/>
</dbReference>
<accession>A0A0K8MFG6</accession>